<dbReference type="NCBIfam" id="NF037935">
    <property type="entry name" value="holdfast_HfaB"/>
    <property type="match status" value="1"/>
</dbReference>
<evidence type="ECO:0000256" key="2">
    <source>
        <dbReference type="SAM" id="SignalP"/>
    </source>
</evidence>
<gene>
    <name evidence="3" type="ORF">FHS83_001852</name>
</gene>
<evidence type="ECO:0000313" key="4">
    <source>
        <dbReference type="Proteomes" id="UP000570514"/>
    </source>
</evidence>
<accession>A0A846MY39</accession>
<name>A0A846MY39_9PROT</name>
<dbReference type="AlphaFoldDB" id="A0A846MY39"/>
<dbReference type="InterPro" id="IPR005534">
    <property type="entry name" value="Curli_assmbl/transp-comp_CsgG"/>
</dbReference>
<dbReference type="EMBL" id="JAASRM010000001">
    <property type="protein sequence ID" value="NIK88534.1"/>
    <property type="molecule type" value="Genomic_DNA"/>
</dbReference>
<feature type="region of interest" description="Disordered" evidence="1">
    <location>
        <begin position="296"/>
        <end position="335"/>
    </location>
</feature>
<dbReference type="RefSeq" id="WP_167082705.1">
    <property type="nucleotide sequence ID" value="NZ_BAAADC010000001.1"/>
</dbReference>
<organism evidence="3 4">
    <name type="scientific">Rhizomicrobium palustre</name>
    <dbReference type="NCBI Taxonomy" id="189966"/>
    <lineage>
        <taxon>Bacteria</taxon>
        <taxon>Pseudomonadati</taxon>
        <taxon>Pseudomonadota</taxon>
        <taxon>Alphaproteobacteria</taxon>
        <taxon>Micropepsales</taxon>
        <taxon>Micropepsaceae</taxon>
        <taxon>Rhizomicrobium</taxon>
    </lineage>
</organism>
<dbReference type="InterPro" id="IPR049861">
    <property type="entry name" value="Holdfast_HfaB"/>
</dbReference>
<dbReference type="Proteomes" id="UP000570514">
    <property type="component" value="Unassembled WGS sequence"/>
</dbReference>
<sequence>MTSRARKYLYRSLAVAAVAVGLAGCVSPVPGETGRYTLPIGGSPVISNETPYSTALRCLGRYTLQRPLRIAVGQIADYTGKYESDNSGRKLTQGAALMEMSALAKAGVPMVERFDTSVAEMELKYANNKLIGDEKTPGDFRKILAGSIPGSDYYIVGGITELNFNVRSMGASGNGGGTASNALKGTAGASLYVMNVGIDLRLVDTNTLEVVDVISYQKQIIGRQISAGVFDFLGQTFFDASLGESALEPIQLAVRSTLERATLEMISRLYRAPQSSCGGTINTASDPLADRHTQTAQNSVGQNQEISNEKARQDPYRWVNASTDAQPGLRRQLDQ</sequence>
<comment type="caution">
    <text evidence="3">The sequence shown here is derived from an EMBL/GenBank/DDBJ whole genome shotgun (WGS) entry which is preliminary data.</text>
</comment>
<protein>
    <submittedName>
        <fullName evidence="3">Curli production assembly/transport component CsgG/holdfast attachment protein HfaB</fullName>
    </submittedName>
</protein>
<feature type="chain" id="PRO_5032892542" evidence="2">
    <location>
        <begin position="24"/>
        <end position="335"/>
    </location>
</feature>
<keyword evidence="2" id="KW-0732">Signal</keyword>
<feature type="compositionally biased region" description="Polar residues" evidence="1">
    <location>
        <begin position="296"/>
        <end position="306"/>
    </location>
</feature>
<feature type="signal peptide" evidence="2">
    <location>
        <begin position="1"/>
        <end position="23"/>
    </location>
</feature>
<dbReference type="GO" id="GO:0030288">
    <property type="term" value="C:outer membrane-bounded periplasmic space"/>
    <property type="evidence" value="ECO:0007669"/>
    <property type="project" value="InterPro"/>
</dbReference>
<dbReference type="PROSITE" id="PS51257">
    <property type="entry name" value="PROKAR_LIPOPROTEIN"/>
    <property type="match status" value="1"/>
</dbReference>
<keyword evidence="4" id="KW-1185">Reference proteome</keyword>
<evidence type="ECO:0000313" key="3">
    <source>
        <dbReference type="EMBL" id="NIK88534.1"/>
    </source>
</evidence>
<proteinExistence type="predicted"/>
<reference evidence="3 4" key="1">
    <citation type="submission" date="2020-03" db="EMBL/GenBank/DDBJ databases">
        <title>Genomic Encyclopedia of Type Strains, Phase IV (KMG-IV): sequencing the most valuable type-strain genomes for metagenomic binning, comparative biology and taxonomic classification.</title>
        <authorList>
            <person name="Goeker M."/>
        </authorList>
    </citation>
    <scope>NUCLEOTIDE SEQUENCE [LARGE SCALE GENOMIC DNA]</scope>
    <source>
        <strain evidence="3 4">DSM 19867</strain>
    </source>
</reference>
<evidence type="ECO:0000256" key="1">
    <source>
        <dbReference type="SAM" id="MobiDB-lite"/>
    </source>
</evidence>
<dbReference type="Gene3D" id="3.40.50.10610">
    <property type="entry name" value="ABC-type transport auxiliary lipoprotein component"/>
    <property type="match status" value="1"/>
</dbReference>
<dbReference type="Pfam" id="PF03783">
    <property type="entry name" value="CsgG"/>
    <property type="match status" value="1"/>
</dbReference>